<dbReference type="AlphaFoldDB" id="A0AA38PTG6"/>
<proteinExistence type="predicted"/>
<evidence type="ECO:0000256" key="1">
    <source>
        <dbReference type="SAM" id="SignalP"/>
    </source>
</evidence>
<gene>
    <name evidence="2" type="ORF">F5890DRAFT_542165</name>
</gene>
<dbReference type="EMBL" id="MU802114">
    <property type="protein sequence ID" value="KAJ3981439.1"/>
    <property type="molecule type" value="Genomic_DNA"/>
</dbReference>
<accession>A0AA38PTG6</accession>
<keyword evidence="1" id="KW-0732">Signal</keyword>
<dbReference type="Proteomes" id="UP001163850">
    <property type="component" value="Unassembled WGS sequence"/>
</dbReference>
<name>A0AA38PTG6_9AGAR</name>
<sequence length="82" mass="9653">MHSRRAKGILILLWLGFHHLCETNHFCDGEVHPLTSFNNSRVTPHVRKITNRLEFTLSFVNYRRPARLLESLCRLFQSSAVY</sequence>
<comment type="caution">
    <text evidence="2">The sequence shown here is derived from an EMBL/GenBank/DDBJ whole genome shotgun (WGS) entry which is preliminary data.</text>
</comment>
<organism evidence="2 3">
    <name type="scientific">Lentinula detonsa</name>
    <dbReference type="NCBI Taxonomy" id="2804962"/>
    <lineage>
        <taxon>Eukaryota</taxon>
        <taxon>Fungi</taxon>
        <taxon>Dikarya</taxon>
        <taxon>Basidiomycota</taxon>
        <taxon>Agaricomycotina</taxon>
        <taxon>Agaricomycetes</taxon>
        <taxon>Agaricomycetidae</taxon>
        <taxon>Agaricales</taxon>
        <taxon>Marasmiineae</taxon>
        <taxon>Omphalotaceae</taxon>
        <taxon>Lentinula</taxon>
    </lineage>
</organism>
<evidence type="ECO:0008006" key="4">
    <source>
        <dbReference type="Google" id="ProtNLM"/>
    </source>
</evidence>
<feature type="signal peptide" evidence="1">
    <location>
        <begin position="1"/>
        <end position="23"/>
    </location>
</feature>
<protein>
    <recommendedName>
        <fullName evidence="4">Secreted protein</fullName>
    </recommendedName>
</protein>
<reference evidence="2" key="1">
    <citation type="submission" date="2022-08" db="EMBL/GenBank/DDBJ databases">
        <authorList>
            <consortium name="DOE Joint Genome Institute"/>
            <person name="Min B."/>
            <person name="Riley R."/>
            <person name="Sierra-Patev S."/>
            <person name="Naranjo-Ortiz M."/>
            <person name="Looney B."/>
            <person name="Konkel Z."/>
            <person name="Slot J.C."/>
            <person name="Sakamoto Y."/>
            <person name="Steenwyk J.L."/>
            <person name="Rokas A."/>
            <person name="Carro J."/>
            <person name="Camarero S."/>
            <person name="Ferreira P."/>
            <person name="Molpeceres G."/>
            <person name="Ruiz-Duenas F.J."/>
            <person name="Serrano A."/>
            <person name="Henrissat B."/>
            <person name="Drula E."/>
            <person name="Hughes K.W."/>
            <person name="Mata J.L."/>
            <person name="Ishikawa N.K."/>
            <person name="Vargas-Isla R."/>
            <person name="Ushijima S."/>
            <person name="Smith C.A."/>
            <person name="Ahrendt S."/>
            <person name="Andreopoulos W."/>
            <person name="He G."/>
            <person name="Labutti K."/>
            <person name="Lipzen A."/>
            <person name="Ng V."/>
            <person name="Sandor L."/>
            <person name="Barry K."/>
            <person name="Martinez A.T."/>
            <person name="Xiao Y."/>
            <person name="Gibbons J.G."/>
            <person name="Terashima K."/>
            <person name="Hibbett D.S."/>
            <person name="Grigoriev I.V."/>
        </authorList>
    </citation>
    <scope>NUCLEOTIDE SEQUENCE</scope>
    <source>
        <strain evidence="2">TFB7829</strain>
    </source>
</reference>
<evidence type="ECO:0000313" key="3">
    <source>
        <dbReference type="Proteomes" id="UP001163850"/>
    </source>
</evidence>
<feature type="chain" id="PRO_5041388642" description="Secreted protein" evidence="1">
    <location>
        <begin position="24"/>
        <end position="82"/>
    </location>
</feature>
<evidence type="ECO:0000313" key="2">
    <source>
        <dbReference type="EMBL" id="KAJ3981439.1"/>
    </source>
</evidence>